<sequence>MAQVAVAPMATPAPTLPRLLAVNKDFTSLDEQIRQATHIIGLPDGWEILREGKERSDISRRIVRARAEWALRWILEKLRDETEAGTQARANEACWNLLDWMLHIVPTSRAATQLRDADFTSILEKTLQENSEREVAVGAQRGERVNDISESSETAREEPSPSRKRKRPSSGSSTPSKRQALDGPITATQGPLQLSNLFGAITSVTKTLTERADNTSADGAIQAEHIRMALRTDSAQAARILKSWLTAVHKLLLTQLGSASKGLRSRVLSSLPYVLQIWNLRNIDADDDTGASAEQFSTECLIAALTLHDTLRTLDAEDPDPAVDGVIQSMERLLASHLLAPSRSAFFATAAKTEKNDEAVDATMFAEYLLPLRAKIEQAAEIQDASEPLPTFFKPLFRAIPYLLDLTIKCFPSRTHKSRATGGTWIQGVFVSLAECAGCPLEEPKHAVHKSSIEIVEHLINTLATYSLTVHPKILQKYFWFHSGVKSLSKQEQAINWSLIAALIKLDANLFLTQPKSASSTTAELPDDMAQILFDQISSRPAEDVIPGRSSVTSPDFMQRASSSGLQQEHTATINSTMTTVVETIIMPILTAFARNRDLLGYIHRWDAQLCGSSPTRRTPFKTLSQSVWRDRKLMLAFKAVFENSLTSHQIVNLFKVHVGRIGTEIPHAPEELTTFFAGAYSSTVIINAIIESLEDDETIENLREHLRSALQNYAISVQDKQYRSNSDIELLWMTISQLLVIMWPVDLQMSRPRQEDFLRPLVEQAMEDVSTGRKQKDGERIDSKGRAGAFMFLLTACDHLRSVEGWDELVQRSLRKILKALSTSRLEATDLSSMAEILCAEFPHLLEYLETGSREGTLLDLLSKIAKHTSAEIAPQIATALSQHFFTKASPDLRNAYSSALLATVDKMGENDDLVATTMDALLQVVPAAISRSQREAILDNITDKLRSNPHNVEPYLSIMNHLMQVSNSTAKISSNGKTLFAISQSLHDAKLESVSTLEGFQELVRLTLHYLLLNRDQKQNKDYLTVFGAKLDAVLEKPRKCTSEKLAVLRATIMVQKDAAVVDWSQYLRLLDYCLQGKILPADLILDALNDFRPEFLNDHPDILGEVGGLIRKWINLQSGLNDVLSSPWNDGLSSLPLPTWIRLQKVLARYRLYRDIEWFLELSAQLLKAEVVPQDIHDILESVSDAISSLSLSERLQLLPFLAKEGDQPEALRLLHIVVSKLEDGQAHDGEQTQQQLVLVPRICALLGKSPSTEVFNTLLDSLDTIMNEKPWLLSQNNIEVVLATLVGLTSRSAPSFPSASAPKIYTRLCHTSRLILKLYRGRLGGRFHLLLPLLQNLLLCLFIPNNNRGNALPPWLKPTTATLTPTNATQYTRLLSTLCSPTLSSISKSHHRRTANTRDSLNDPIKAARDYVAQHIYPLLSSFSRFQLNGRLDPQVRDKLMPGIWEVVGIASLNREGLDAMFAGMDKSSQGVWRGVWEEWRRVHRRGKERERKS</sequence>
<dbReference type="InterPro" id="IPR052609">
    <property type="entry name" value="Ribosome_Biogenesis_Reg"/>
</dbReference>
<reference evidence="3" key="1">
    <citation type="journal article" date="2020" name="Stud. Mycol.">
        <title>101 Dothideomycetes genomes: a test case for predicting lifestyles and emergence of pathogens.</title>
        <authorList>
            <person name="Haridas S."/>
            <person name="Albert R."/>
            <person name="Binder M."/>
            <person name="Bloem J."/>
            <person name="Labutti K."/>
            <person name="Salamov A."/>
            <person name="Andreopoulos B."/>
            <person name="Baker S."/>
            <person name="Barry K."/>
            <person name="Bills G."/>
            <person name="Bluhm B."/>
            <person name="Cannon C."/>
            <person name="Castanera R."/>
            <person name="Culley D."/>
            <person name="Daum C."/>
            <person name="Ezra D."/>
            <person name="Gonzalez J."/>
            <person name="Henrissat B."/>
            <person name="Kuo A."/>
            <person name="Liang C."/>
            <person name="Lipzen A."/>
            <person name="Lutzoni F."/>
            <person name="Magnuson J."/>
            <person name="Mondo S."/>
            <person name="Nolan M."/>
            <person name="Ohm R."/>
            <person name="Pangilinan J."/>
            <person name="Park H.-J."/>
            <person name="Ramirez L."/>
            <person name="Alfaro M."/>
            <person name="Sun H."/>
            <person name="Tritt A."/>
            <person name="Yoshinaga Y."/>
            <person name="Zwiers L.-H."/>
            <person name="Turgeon B."/>
            <person name="Goodwin S."/>
            <person name="Spatafora J."/>
            <person name="Crous P."/>
            <person name="Grigoriev I."/>
        </authorList>
    </citation>
    <scope>NUCLEOTIDE SEQUENCE</scope>
    <source>
        <strain evidence="3">CBS 627.86</strain>
    </source>
</reference>
<dbReference type="SUPFAM" id="SSF48371">
    <property type="entry name" value="ARM repeat"/>
    <property type="match status" value="1"/>
</dbReference>
<evidence type="ECO:0000256" key="1">
    <source>
        <dbReference type="SAM" id="MobiDB-lite"/>
    </source>
</evidence>
<dbReference type="GO" id="GO:0042254">
    <property type="term" value="P:ribosome biogenesis"/>
    <property type="evidence" value="ECO:0007669"/>
    <property type="project" value="TreeGrafter"/>
</dbReference>
<organism evidence="3 4">
    <name type="scientific">Lophiotrema nucula</name>
    <dbReference type="NCBI Taxonomy" id="690887"/>
    <lineage>
        <taxon>Eukaryota</taxon>
        <taxon>Fungi</taxon>
        <taxon>Dikarya</taxon>
        <taxon>Ascomycota</taxon>
        <taxon>Pezizomycotina</taxon>
        <taxon>Dothideomycetes</taxon>
        <taxon>Pleosporomycetidae</taxon>
        <taxon>Pleosporales</taxon>
        <taxon>Lophiotremataceae</taxon>
        <taxon>Lophiotrema</taxon>
    </lineage>
</organism>
<dbReference type="Pfam" id="PF10441">
    <property type="entry name" value="Urb2"/>
    <property type="match status" value="1"/>
</dbReference>
<evidence type="ECO:0000313" key="4">
    <source>
        <dbReference type="Proteomes" id="UP000799770"/>
    </source>
</evidence>
<dbReference type="Proteomes" id="UP000799770">
    <property type="component" value="Unassembled WGS sequence"/>
</dbReference>
<dbReference type="GO" id="GO:0005730">
    <property type="term" value="C:nucleolus"/>
    <property type="evidence" value="ECO:0007669"/>
    <property type="project" value="TreeGrafter"/>
</dbReference>
<feature type="domain" description="Nucleolar 27S pre-rRNA processing Urb2/Npa2 C-terminal" evidence="2">
    <location>
        <begin position="1262"/>
        <end position="1489"/>
    </location>
</feature>
<name>A0A6A5YXG9_9PLEO</name>
<protein>
    <submittedName>
        <fullName evidence="3">Urb2/Npa2 family-domain-containing protein</fullName>
    </submittedName>
</protein>
<feature type="region of interest" description="Disordered" evidence="1">
    <location>
        <begin position="130"/>
        <end position="189"/>
    </location>
</feature>
<dbReference type="PANTHER" id="PTHR15682:SF2">
    <property type="entry name" value="UNHEALTHY RIBOSOME BIOGENESIS PROTEIN 2 HOMOLOG"/>
    <property type="match status" value="1"/>
</dbReference>
<dbReference type="PANTHER" id="PTHR15682">
    <property type="entry name" value="UNHEALTHY RIBOSOME BIOGENESIS PROTEIN 2 HOMOLOG"/>
    <property type="match status" value="1"/>
</dbReference>
<dbReference type="EMBL" id="ML977334">
    <property type="protein sequence ID" value="KAF2111504.1"/>
    <property type="molecule type" value="Genomic_DNA"/>
</dbReference>
<accession>A0A6A5YXG9</accession>
<feature type="compositionally biased region" description="Low complexity" evidence="1">
    <location>
        <begin position="169"/>
        <end position="178"/>
    </location>
</feature>
<keyword evidence="4" id="KW-1185">Reference proteome</keyword>
<evidence type="ECO:0000259" key="2">
    <source>
        <dbReference type="Pfam" id="PF10441"/>
    </source>
</evidence>
<dbReference type="InterPro" id="IPR016024">
    <property type="entry name" value="ARM-type_fold"/>
</dbReference>
<feature type="compositionally biased region" description="Basic and acidic residues" evidence="1">
    <location>
        <begin position="130"/>
        <end position="161"/>
    </location>
</feature>
<gene>
    <name evidence="3" type="ORF">BDV96DRAFT_551972</name>
</gene>
<evidence type="ECO:0000313" key="3">
    <source>
        <dbReference type="EMBL" id="KAF2111504.1"/>
    </source>
</evidence>
<proteinExistence type="predicted"/>
<dbReference type="OrthoDB" id="160374at2759"/>
<dbReference type="InterPro" id="IPR018849">
    <property type="entry name" value="Urb2/Npa2_C"/>
</dbReference>